<organism evidence="2 3">
    <name type="scientific">Hymenobacter cavernae</name>
    <dbReference type="NCBI Taxonomy" id="2044852"/>
    <lineage>
        <taxon>Bacteria</taxon>
        <taxon>Pseudomonadati</taxon>
        <taxon>Bacteroidota</taxon>
        <taxon>Cytophagia</taxon>
        <taxon>Cytophagales</taxon>
        <taxon>Hymenobacteraceae</taxon>
        <taxon>Hymenobacter</taxon>
    </lineage>
</organism>
<dbReference type="EMBL" id="BMHT01000002">
    <property type="protein sequence ID" value="GGF02463.1"/>
    <property type="molecule type" value="Genomic_DNA"/>
</dbReference>
<dbReference type="RefSeq" id="WP_188812036.1">
    <property type="nucleotide sequence ID" value="NZ_BMHT01000002.1"/>
</dbReference>
<feature type="compositionally biased region" description="Basic residues" evidence="1">
    <location>
        <begin position="79"/>
        <end position="93"/>
    </location>
</feature>
<evidence type="ECO:0000313" key="3">
    <source>
        <dbReference type="Proteomes" id="UP000632273"/>
    </source>
</evidence>
<keyword evidence="3" id="KW-1185">Reference proteome</keyword>
<evidence type="ECO:0000313" key="2">
    <source>
        <dbReference type="EMBL" id="GGF02463.1"/>
    </source>
</evidence>
<name>A0ABQ1TSQ5_9BACT</name>
<dbReference type="Proteomes" id="UP000632273">
    <property type="component" value="Unassembled WGS sequence"/>
</dbReference>
<protein>
    <submittedName>
        <fullName evidence="2">Uncharacterized protein</fullName>
    </submittedName>
</protein>
<feature type="region of interest" description="Disordered" evidence="1">
    <location>
        <begin position="149"/>
        <end position="172"/>
    </location>
</feature>
<gene>
    <name evidence="2" type="ORF">GCM10011383_11670</name>
</gene>
<proteinExistence type="predicted"/>
<feature type="region of interest" description="Disordered" evidence="1">
    <location>
        <begin position="68"/>
        <end position="93"/>
    </location>
</feature>
<evidence type="ECO:0000256" key="1">
    <source>
        <dbReference type="SAM" id="MobiDB-lite"/>
    </source>
</evidence>
<sequence>MAELTNPLFEDQKEFLERQKLEYERALLGDVDHIKEKTQEVGKKVLIGAGIAGGVWLISKIFRSRKSSKHDEEEESTIHRLKAKSRAKKNRNLHHYTEADTSLADDFGFGSGSAAYRGYSAQPHERAHLAPDVYHTDLDPFPPLPYDDARRLPSSSFNKKSRPAPEEDDSPSFLTSTFHSFLESDTGKLLMAQVTAVLMAYVAKKVGEYMPVVKNSDLASSAPHATAEPETKDIEFTFHDDADAPHQPL</sequence>
<accession>A0ABQ1TSQ5</accession>
<feature type="compositionally biased region" description="Basic and acidic residues" evidence="1">
    <location>
        <begin position="227"/>
        <end position="249"/>
    </location>
</feature>
<reference evidence="3" key="1">
    <citation type="journal article" date="2019" name="Int. J. Syst. Evol. Microbiol.">
        <title>The Global Catalogue of Microorganisms (GCM) 10K type strain sequencing project: providing services to taxonomists for standard genome sequencing and annotation.</title>
        <authorList>
            <consortium name="The Broad Institute Genomics Platform"/>
            <consortium name="The Broad Institute Genome Sequencing Center for Infectious Disease"/>
            <person name="Wu L."/>
            <person name="Ma J."/>
        </authorList>
    </citation>
    <scope>NUCLEOTIDE SEQUENCE [LARGE SCALE GENOMIC DNA]</scope>
    <source>
        <strain evidence="3">CGMCC 1.15197</strain>
    </source>
</reference>
<feature type="region of interest" description="Disordered" evidence="1">
    <location>
        <begin position="219"/>
        <end position="249"/>
    </location>
</feature>
<comment type="caution">
    <text evidence="2">The sequence shown here is derived from an EMBL/GenBank/DDBJ whole genome shotgun (WGS) entry which is preliminary data.</text>
</comment>